<proteinExistence type="predicted"/>
<dbReference type="EMBL" id="BSNM01000003">
    <property type="protein sequence ID" value="GLQ30223.1"/>
    <property type="molecule type" value="Genomic_DNA"/>
</dbReference>
<reference evidence="1" key="2">
    <citation type="submission" date="2023-01" db="EMBL/GenBank/DDBJ databases">
        <title>Draft genome sequence of Litoribrevibacter albus strain NBRC 110071.</title>
        <authorList>
            <person name="Sun Q."/>
            <person name="Mori K."/>
        </authorList>
    </citation>
    <scope>NUCLEOTIDE SEQUENCE</scope>
    <source>
        <strain evidence="1">NBRC 110071</strain>
    </source>
</reference>
<keyword evidence="2" id="KW-1185">Reference proteome</keyword>
<dbReference type="RefSeq" id="WP_284379376.1">
    <property type="nucleotide sequence ID" value="NZ_BSNM01000003.1"/>
</dbReference>
<comment type="caution">
    <text evidence="1">The sequence shown here is derived from an EMBL/GenBank/DDBJ whole genome shotgun (WGS) entry which is preliminary data.</text>
</comment>
<gene>
    <name evidence="1" type="ORF">GCM10007876_07010</name>
</gene>
<name>A0AA37W6D1_9GAMM</name>
<reference evidence="1" key="1">
    <citation type="journal article" date="2014" name="Int. J. Syst. Evol. Microbiol.">
        <title>Complete genome sequence of Corynebacterium casei LMG S-19264T (=DSM 44701T), isolated from a smear-ripened cheese.</title>
        <authorList>
            <consortium name="US DOE Joint Genome Institute (JGI-PGF)"/>
            <person name="Walter F."/>
            <person name="Albersmeier A."/>
            <person name="Kalinowski J."/>
            <person name="Ruckert C."/>
        </authorList>
    </citation>
    <scope>NUCLEOTIDE SEQUENCE</scope>
    <source>
        <strain evidence="1">NBRC 110071</strain>
    </source>
</reference>
<organism evidence="1 2">
    <name type="scientific">Litoribrevibacter albus</name>
    <dbReference type="NCBI Taxonomy" id="1473156"/>
    <lineage>
        <taxon>Bacteria</taxon>
        <taxon>Pseudomonadati</taxon>
        <taxon>Pseudomonadota</taxon>
        <taxon>Gammaproteobacteria</taxon>
        <taxon>Oceanospirillales</taxon>
        <taxon>Oceanospirillaceae</taxon>
        <taxon>Litoribrevibacter</taxon>
    </lineage>
</organism>
<protein>
    <submittedName>
        <fullName evidence="1">Uncharacterized protein</fullName>
    </submittedName>
</protein>
<evidence type="ECO:0000313" key="1">
    <source>
        <dbReference type="EMBL" id="GLQ30223.1"/>
    </source>
</evidence>
<accession>A0AA37W6D1</accession>
<dbReference type="Proteomes" id="UP001161389">
    <property type="component" value="Unassembled WGS sequence"/>
</dbReference>
<evidence type="ECO:0000313" key="2">
    <source>
        <dbReference type="Proteomes" id="UP001161389"/>
    </source>
</evidence>
<sequence>MMLNVIVRLIRISLICWIALFTSLFSSRLLAQEPFAPEPLVFSTIPNNPYAPLGIDVMTEAYQQLGRTITVIEYPSARALDLANRGIVDGELGRAGLTQEKYGDLVKIPVPLLTLNMVAFTKSLHFEVNGWESLLPVS</sequence>
<dbReference type="AlphaFoldDB" id="A0AA37W6D1"/>